<proteinExistence type="predicted"/>
<evidence type="ECO:0000313" key="2">
    <source>
        <dbReference type="Proteomes" id="UP000799441"/>
    </source>
</evidence>
<reference evidence="1" key="1">
    <citation type="journal article" date="2020" name="Stud. Mycol.">
        <title>101 Dothideomycetes genomes: a test case for predicting lifestyles and emergence of pathogens.</title>
        <authorList>
            <person name="Haridas S."/>
            <person name="Albert R."/>
            <person name="Binder M."/>
            <person name="Bloem J."/>
            <person name="Labutti K."/>
            <person name="Salamov A."/>
            <person name="Andreopoulos B."/>
            <person name="Baker S."/>
            <person name="Barry K."/>
            <person name="Bills G."/>
            <person name="Bluhm B."/>
            <person name="Cannon C."/>
            <person name="Castanera R."/>
            <person name="Culley D."/>
            <person name="Daum C."/>
            <person name="Ezra D."/>
            <person name="Gonzalez J."/>
            <person name="Henrissat B."/>
            <person name="Kuo A."/>
            <person name="Liang C."/>
            <person name="Lipzen A."/>
            <person name="Lutzoni F."/>
            <person name="Magnuson J."/>
            <person name="Mondo S."/>
            <person name="Nolan M."/>
            <person name="Ohm R."/>
            <person name="Pangilinan J."/>
            <person name="Park H.-J."/>
            <person name="Ramirez L."/>
            <person name="Alfaro M."/>
            <person name="Sun H."/>
            <person name="Tritt A."/>
            <person name="Yoshinaga Y."/>
            <person name="Zwiers L.-H."/>
            <person name="Turgeon B."/>
            <person name="Goodwin S."/>
            <person name="Spatafora J."/>
            <person name="Crous P."/>
            <person name="Grigoriev I."/>
        </authorList>
    </citation>
    <scope>NUCLEOTIDE SEQUENCE</scope>
    <source>
        <strain evidence="1">CBS 116435</strain>
    </source>
</reference>
<dbReference type="Proteomes" id="UP000799441">
    <property type="component" value="Unassembled WGS sequence"/>
</dbReference>
<evidence type="ECO:0000313" key="1">
    <source>
        <dbReference type="EMBL" id="KAF2718963.1"/>
    </source>
</evidence>
<comment type="caution">
    <text evidence="1">The sequence shown here is derived from an EMBL/GenBank/DDBJ whole genome shotgun (WGS) entry which is preliminary data.</text>
</comment>
<name>A0A9P4UMM1_9PEZI</name>
<sequence>MLYKLQDLSKLNQENYNFLTSYSVLSDSAQKNNHPILVFEVSKRIRRTTSTHVVQSQLYALIGGNLLYHSLVA</sequence>
<keyword evidence="2" id="KW-1185">Reference proteome</keyword>
<organism evidence="1 2">
    <name type="scientific">Polychaeton citri CBS 116435</name>
    <dbReference type="NCBI Taxonomy" id="1314669"/>
    <lineage>
        <taxon>Eukaryota</taxon>
        <taxon>Fungi</taxon>
        <taxon>Dikarya</taxon>
        <taxon>Ascomycota</taxon>
        <taxon>Pezizomycotina</taxon>
        <taxon>Dothideomycetes</taxon>
        <taxon>Dothideomycetidae</taxon>
        <taxon>Capnodiales</taxon>
        <taxon>Capnodiaceae</taxon>
        <taxon>Polychaeton</taxon>
    </lineage>
</organism>
<gene>
    <name evidence="1" type="ORF">K431DRAFT_122931</name>
</gene>
<accession>A0A9P4UMM1</accession>
<protein>
    <submittedName>
        <fullName evidence="1">Uncharacterized protein</fullName>
    </submittedName>
</protein>
<dbReference type="EMBL" id="MU003817">
    <property type="protein sequence ID" value="KAF2718963.1"/>
    <property type="molecule type" value="Genomic_DNA"/>
</dbReference>
<dbReference type="AlphaFoldDB" id="A0A9P4UMM1"/>